<dbReference type="GeneID" id="36290595"/>
<keyword evidence="1" id="KW-0175">Coiled coil</keyword>
<dbReference type="Proteomes" id="UP000077154">
    <property type="component" value="Unassembled WGS sequence"/>
</dbReference>
<dbReference type="AlphaFoldDB" id="A0A177A1U4"/>
<dbReference type="EMBL" id="KV441405">
    <property type="protein sequence ID" value="OAF56128.1"/>
    <property type="molecule type" value="Genomic_DNA"/>
</dbReference>
<organism evidence="2">
    <name type="scientific">Pseudogymnoascus destructans</name>
    <dbReference type="NCBI Taxonomy" id="655981"/>
    <lineage>
        <taxon>Eukaryota</taxon>
        <taxon>Fungi</taxon>
        <taxon>Dikarya</taxon>
        <taxon>Ascomycota</taxon>
        <taxon>Pezizomycotina</taxon>
        <taxon>Leotiomycetes</taxon>
        <taxon>Thelebolales</taxon>
        <taxon>Thelebolaceae</taxon>
        <taxon>Pseudogymnoascus</taxon>
    </lineage>
</organism>
<evidence type="ECO:0000313" key="2">
    <source>
        <dbReference type="EMBL" id="OAF56128.1"/>
    </source>
</evidence>
<dbReference type="OrthoDB" id="3546391at2759"/>
<gene>
    <name evidence="2" type="ORF">VC83_07550</name>
</gene>
<proteinExistence type="predicted"/>
<name>A0A177A1U4_9PEZI</name>
<reference evidence="2" key="1">
    <citation type="submission" date="2016-03" db="EMBL/GenBank/DDBJ databases">
        <title>Updated assembly of Pseudogymnoascus destructans, the fungus causing white-nose syndrome of bats.</title>
        <authorList>
            <person name="Palmer J.M."/>
            <person name="Drees K.P."/>
            <person name="Foster J.T."/>
            <person name="Lindner D.L."/>
        </authorList>
    </citation>
    <scope>NUCLEOTIDE SEQUENCE [LARGE SCALE GENOMIC DNA]</scope>
    <source>
        <strain evidence="2">20631-21</strain>
    </source>
</reference>
<feature type="coiled-coil region" evidence="1">
    <location>
        <begin position="72"/>
        <end position="128"/>
    </location>
</feature>
<sequence length="187" mass="20387">MSSNSEDTIEVIETASAVLQSKRLEISSHFKERIVATKVKALAAKSGECPSTTAAAPNQWGHEKAISATAQLKMLTQLVTLLLKAMEEQKQEHAAQMQTLTKTFTQQIDALKAEVTEMTEKIQTWLSDIQASSPSPSYAEVARTPPNSLLSNVRTLSSMGTMPSKITDTLYCTIASRVGGKREEQCI</sequence>
<evidence type="ECO:0000256" key="1">
    <source>
        <dbReference type="SAM" id="Coils"/>
    </source>
</evidence>
<dbReference type="RefSeq" id="XP_024321426.1">
    <property type="nucleotide sequence ID" value="XM_024471119.1"/>
</dbReference>
<protein>
    <submittedName>
        <fullName evidence="2">Uncharacterized protein</fullName>
    </submittedName>
</protein>
<accession>A0A177A1U4</accession>